<dbReference type="PANTHER" id="PTHR42718">
    <property type="entry name" value="MAJOR FACILITATOR SUPERFAMILY MULTIDRUG TRANSPORTER MFSC"/>
    <property type="match status" value="1"/>
</dbReference>
<reference evidence="8 9" key="1">
    <citation type="submission" date="2014-11" db="EMBL/GenBank/DDBJ databases">
        <title>Genome sequence of Microbacterium mangrovi MUSC 115(T).</title>
        <authorList>
            <person name="Lee L.-H."/>
        </authorList>
    </citation>
    <scope>NUCLEOTIDE SEQUENCE [LARGE SCALE GENOMIC DNA]</scope>
    <source>
        <strain evidence="8 9">MUSC 115</strain>
    </source>
</reference>
<evidence type="ECO:0000256" key="3">
    <source>
        <dbReference type="ARBA" id="ARBA00022692"/>
    </source>
</evidence>
<dbReference type="Gene3D" id="1.20.1250.20">
    <property type="entry name" value="MFS general substrate transporter like domains"/>
    <property type="match status" value="1"/>
</dbReference>
<comment type="caution">
    <text evidence="8">The sequence shown here is derived from an EMBL/GenBank/DDBJ whole genome shotgun (WGS) entry which is preliminary data.</text>
</comment>
<proteinExistence type="predicted"/>
<dbReference type="EMBL" id="JTDK01000014">
    <property type="protein sequence ID" value="KHK96587.1"/>
    <property type="molecule type" value="Genomic_DNA"/>
</dbReference>
<keyword evidence="9" id="KW-1185">Reference proteome</keyword>
<evidence type="ECO:0000256" key="6">
    <source>
        <dbReference type="SAM" id="Phobius"/>
    </source>
</evidence>
<dbReference type="Pfam" id="PF07690">
    <property type="entry name" value="MFS_1"/>
    <property type="match status" value="1"/>
</dbReference>
<evidence type="ECO:0000256" key="4">
    <source>
        <dbReference type="ARBA" id="ARBA00022989"/>
    </source>
</evidence>
<evidence type="ECO:0000256" key="2">
    <source>
        <dbReference type="ARBA" id="ARBA00022448"/>
    </source>
</evidence>
<sequence>MHAPAPTAAIRTEPGADITLLRGGRAVALVATLILCVLSYQLNASMLTPALPDMAKELGIDVGAVSQVSSLFFLAGAIGGIVLSRWSDFTGRRRALFIVLGILAVGTLLCLFAPNLPVLLVGRALQGASSAAFQLAYIILSESLSAKVFGATLGIITAVNGGVGGVDGYIGGLLVENFGYRSIFAVILVVGAFAIACVIFTVPKDGPVVTAGKMDWWGAAALSVALICFTYFVSQGGSAGWLNPLTLTYLAAAIIAFIVFWFVEKRRHSPLIATRHLGSRQVWPVIATTVLTLSGVFAVINFTVVILSQTPKIGFGLDAATAAALFLVPPAMIGVVAAPLSGWLAGKVGWIRLLRVGLVLSLAAVALIAVVPQNMALVIAAIAVLGITYNGLVLTTVNGLGVLLSPEDAPAALPGLNGAAFGIGAGLGIGIVAPFVTQITVGGFTTALWISAGIVGLALVASLLIAPRSGQRI</sequence>
<dbReference type="PANTHER" id="PTHR42718:SF9">
    <property type="entry name" value="MAJOR FACILITATOR SUPERFAMILY MULTIDRUG TRANSPORTER MFSC"/>
    <property type="match status" value="1"/>
</dbReference>
<keyword evidence="4 6" id="KW-1133">Transmembrane helix</keyword>
<feature type="transmembrane region" description="Helical" evidence="6">
    <location>
        <begin position="319"/>
        <end position="341"/>
    </location>
</feature>
<dbReference type="SUPFAM" id="SSF103473">
    <property type="entry name" value="MFS general substrate transporter"/>
    <property type="match status" value="1"/>
</dbReference>
<feature type="transmembrane region" description="Helical" evidence="6">
    <location>
        <begin position="448"/>
        <end position="466"/>
    </location>
</feature>
<protein>
    <submittedName>
        <fullName evidence="8">Major facilitator transporter</fullName>
    </submittedName>
</protein>
<comment type="subcellular location">
    <subcellularLocation>
        <location evidence="1">Cell membrane</location>
        <topology evidence="1">Multi-pass membrane protein</topology>
    </subcellularLocation>
</comment>
<dbReference type="Proteomes" id="UP000031030">
    <property type="component" value="Unassembled WGS sequence"/>
</dbReference>
<feature type="transmembrane region" description="Helical" evidence="6">
    <location>
        <begin position="353"/>
        <end position="371"/>
    </location>
</feature>
<dbReference type="STRING" id="1348253.LK09_14730"/>
<name>A0A0B2A4R3_9MICO</name>
<gene>
    <name evidence="8" type="ORF">LK09_14730</name>
</gene>
<evidence type="ECO:0000313" key="9">
    <source>
        <dbReference type="Proteomes" id="UP000031030"/>
    </source>
</evidence>
<keyword evidence="3 6" id="KW-0812">Transmembrane</keyword>
<feature type="transmembrane region" description="Helical" evidence="6">
    <location>
        <begin position="182"/>
        <end position="202"/>
    </location>
</feature>
<feature type="transmembrane region" description="Helical" evidence="6">
    <location>
        <begin position="148"/>
        <end position="170"/>
    </location>
</feature>
<keyword evidence="2" id="KW-0813">Transport</keyword>
<accession>A0A0B2A4R3</accession>
<evidence type="ECO:0000259" key="7">
    <source>
        <dbReference type="PROSITE" id="PS50850"/>
    </source>
</evidence>
<feature type="transmembrane region" description="Helical" evidence="6">
    <location>
        <begin position="377"/>
        <end position="404"/>
    </location>
</feature>
<feature type="domain" description="Major facilitator superfamily (MFS) profile" evidence="7">
    <location>
        <begin position="29"/>
        <end position="470"/>
    </location>
</feature>
<dbReference type="RefSeq" id="WP_039401009.1">
    <property type="nucleotide sequence ID" value="NZ_JTDK01000014.1"/>
</dbReference>
<dbReference type="GO" id="GO:0005886">
    <property type="term" value="C:plasma membrane"/>
    <property type="evidence" value="ECO:0007669"/>
    <property type="project" value="UniProtKB-SubCell"/>
</dbReference>
<feature type="transmembrane region" description="Helical" evidence="6">
    <location>
        <begin position="245"/>
        <end position="263"/>
    </location>
</feature>
<dbReference type="AlphaFoldDB" id="A0A0B2A4R3"/>
<evidence type="ECO:0000256" key="1">
    <source>
        <dbReference type="ARBA" id="ARBA00004651"/>
    </source>
</evidence>
<dbReference type="InterPro" id="IPR020846">
    <property type="entry name" value="MFS_dom"/>
</dbReference>
<dbReference type="InterPro" id="IPR036259">
    <property type="entry name" value="MFS_trans_sf"/>
</dbReference>
<organism evidence="8 9">
    <name type="scientific">Microbacterium mangrovi</name>
    <dbReference type="NCBI Taxonomy" id="1348253"/>
    <lineage>
        <taxon>Bacteria</taxon>
        <taxon>Bacillati</taxon>
        <taxon>Actinomycetota</taxon>
        <taxon>Actinomycetes</taxon>
        <taxon>Micrococcales</taxon>
        <taxon>Microbacteriaceae</taxon>
        <taxon>Microbacterium</taxon>
    </lineage>
</organism>
<dbReference type="InterPro" id="IPR011701">
    <property type="entry name" value="MFS"/>
</dbReference>
<keyword evidence="5 6" id="KW-0472">Membrane</keyword>
<feature type="transmembrane region" description="Helical" evidence="6">
    <location>
        <begin position="26"/>
        <end position="42"/>
    </location>
</feature>
<feature type="transmembrane region" description="Helical" evidence="6">
    <location>
        <begin position="62"/>
        <end position="83"/>
    </location>
</feature>
<feature type="transmembrane region" description="Helical" evidence="6">
    <location>
        <begin position="283"/>
        <end position="307"/>
    </location>
</feature>
<dbReference type="Gene3D" id="1.20.1720.10">
    <property type="entry name" value="Multidrug resistance protein D"/>
    <property type="match status" value="1"/>
</dbReference>
<evidence type="ECO:0000313" key="8">
    <source>
        <dbReference type="EMBL" id="KHK96587.1"/>
    </source>
</evidence>
<feature type="transmembrane region" description="Helical" evidence="6">
    <location>
        <begin position="416"/>
        <end position="436"/>
    </location>
</feature>
<feature type="transmembrane region" description="Helical" evidence="6">
    <location>
        <begin position="214"/>
        <end position="233"/>
    </location>
</feature>
<dbReference type="PROSITE" id="PS50850">
    <property type="entry name" value="MFS"/>
    <property type="match status" value="1"/>
</dbReference>
<evidence type="ECO:0000256" key="5">
    <source>
        <dbReference type="ARBA" id="ARBA00023136"/>
    </source>
</evidence>
<dbReference type="GO" id="GO:0022857">
    <property type="term" value="F:transmembrane transporter activity"/>
    <property type="evidence" value="ECO:0007669"/>
    <property type="project" value="InterPro"/>
</dbReference>
<feature type="transmembrane region" description="Helical" evidence="6">
    <location>
        <begin position="95"/>
        <end position="114"/>
    </location>
</feature>